<accession>A0AAV1P4R5</accession>
<evidence type="ECO:0000256" key="5">
    <source>
        <dbReference type="SAM" id="MobiDB-lite"/>
    </source>
</evidence>
<feature type="binding site" evidence="3">
    <location>
        <begin position="197"/>
        <end position="200"/>
    </location>
    <ligand>
        <name>GTP</name>
        <dbReference type="ChEBI" id="CHEBI:37565"/>
    </ligand>
</feature>
<dbReference type="Proteomes" id="UP001314229">
    <property type="component" value="Unassembled WGS sequence"/>
</dbReference>
<feature type="binding site" evidence="3">
    <location>
        <begin position="96"/>
        <end position="103"/>
    </location>
    <ligand>
        <name>GTP</name>
        <dbReference type="ChEBI" id="CHEBI:37565"/>
    </ligand>
</feature>
<name>A0AAV1P4R5_SCOSC</name>
<dbReference type="GO" id="GO:0005525">
    <property type="term" value="F:GTP binding"/>
    <property type="evidence" value="ECO:0007669"/>
    <property type="project" value="UniProtKB-KW"/>
</dbReference>
<gene>
    <name evidence="6" type="ORF">FSCOSCO3_A033823</name>
</gene>
<keyword evidence="2 3" id="KW-0342">GTP-binding</keyword>
<dbReference type="PANTHER" id="PTHR46724:SF2">
    <property type="entry name" value="ADP-RIBOSYLATION FACTOR-LIKE PROTEIN 9"/>
    <property type="match status" value="1"/>
</dbReference>
<dbReference type="InterPro" id="IPR053254">
    <property type="entry name" value="Arf-like_GTPase"/>
</dbReference>
<dbReference type="PANTHER" id="PTHR46724">
    <property type="entry name" value="ADP-RIBOSYLATION FACTOR-LIKE PROTEIN 9-RELATED"/>
    <property type="match status" value="1"/>
</dbReference>
<evidence type="ECO:0000313" key="7">
    <source>
        <dbReference type="Proteomes" id="UP001314229"/>
    </source>
</evidence>
<evidence type="ECO:0000313" key="6">
    <source>
        <dbReference type="EMBL" id="CAK6965371.1"/>
    </source>
</evidence>
<reference evidence="6 7" key="1">
    <citation type="submission" date="2024-01" db="EMBL/GenBank/DDBJ databases">
        <authorList>
            <person name="Alioto T."/>
            <person name="Alioto T."/>
            <person name="Gomez Garrido J."/>
        </authorList>
    </citation>
    <scope>NUCLEOTIDE SEQUENCE [LARGE SCALE GENOMIC DNA]</scope>
</reference>
<dbReference type="EMBL" id="CAWUFR010000082">
    <property type="protein sequence ID" value="CAK6965371.1"/>
    <property type="molecule type" value="Genomic_DNA"/>
</dbReference>
<evidence type="ECO:0000256" key="1">
    <source>
        <dbReference type="ARBA" id="ARBA00022741"/>
    </source>
</evidence>
<dbReference type="InterPro" id="IPR006689">
    <property type="entry name" value="Small_GTPase_ARF/SAR"/>
</dbReference>
<dbReference type="SUPFAM" id="SSF52540">
    <property type="entry name" value="P-loop containing nucleoside triphosphate hydrolases"/>
    <property type="match status" value="1"/>
</dbReference>
<keyword evidence="4" id="KW-0460">Magnesium</keyword>
<keyword evidence="7" id="KW-1185">Reference proteome</keyword>
<feature type="region of interest" description="Disordered" evidence="5">
    <location>
        <begin position="40"/>
        <end position="67"/>
    </location>
</feature>
<organism evidence="6 7">
    <name type="scientific">Scomber scombrus</name>
    <name type="common">Atlantic mackerel</name>
    <name type="synonym">Scomber vernalis</name>
    <dbReference type="NCBI Taxonomy" id="13677"/>
    <lineage>
        <taxon>Eukaryota</taxon>
        <taxon>Metazoa</taxon>
        <taxon>Chordata</taxon>
        <taxon>Craniata</taxon>
        <taxon>Vertebrata</taxon>
        <taxon>Euteleostomi</taxon>
        <taxon>Actinopterygii</taxon>
        <taxon>Neopterygii</taxon>
        <taxon>Teleostei</taxon>
        <taxon>Neoteleostei</taxon>
        <taxon>Acanthomorphata</taxon>
        <taxon>Pelagiaria</taxon>
        <taxon>Scombriformes</taxon>
        <taxon>Scombridae</taxon>
        <taxon>Scomber</taxon>
    </lineage>
</organism>
<dbReference type="Pfam" id="PF00025">
    <property type="entry name" value="Arf"/>
    <property type="match status" value="1"/>
</dbReference>
<dbReference type="AlphaFoldDB" id="A0AAV1P4R5"/>
<keyword evidence="4" id="KW-0479">Metal-binding</keyword>
<comment type="caution">
    <text evidence="6">The sequence shown here is derived from an EMBL/GenBank/DDBJ whole genome shotgun (WGS) entry which is preliminary data.</text>
</comment>
<evidence type="ECO:0000256" key="4">
    <source>
        <dbReference type="PIRSR" id="PIRSR606689-2"/>
    </source>
</evidence>
<sequence length="255" mass="28900">MSEWIRAFLRTVLEGLMNGLSYLFWDLLLYSFEMNKLQDLQQEAEGESDEEEGESDEEEGEVQAEDRGPFMADGAQNAPMQLRPVASGRARVIVLGMDGAGKTSLLRGLASGCLERDTEPKEDLRTFAIDRDDLHMDFLEIGDKEALQPCWQSYMSTAELLMFVVDSSNPQLFPVTKKHLHELLASNPGLPLMVLANKQDLPGACSLMYLYDALSLSEIRDRRWFLFHTFVKETEMSSEVQKARDLLIQMVGDHK</sequence>
<dbReference type="GO" id="GO:0046872">
    <property type="term" value="F:metal ion binding"/>
    <property type="evidence" value="ECO:0007669"/>
    <property type="project" value="UniProtKB-KW"/>
</dbReference>
<feature type="binding site" evidence="4">
    <location>
        <position position="103"/>
    </location>
    <ligand>
        <name>Mg(2+)</name>
        <dbReference type="ChEBI" id="CHEBI:18420"/>
    </ligand>
</feature>
<dbReference type="PROSITE" id="PS51417">
    <property type="entry name" value="ARF"/>
    <property type="match status" value="1"/>
</dbReference>
<dbReference type="InterPro" id="IPR027417">
    <property type="entry name" value="P-loop_NTPase"/>
</dbReference>
<evidence type="ECO:0000256" key="2">
    <source>
        <dbReference type="ARBA" id="ARBA00023134"/>
    </source>
</evidence>
<dbReference type="GO" id="GO:0003924">
    <property type="term" value="F:GTPase activity"/>
    <property type="evidence" value="ECO:0007669"/>
    <property type="project" value="InterPro"/>
</dbReference>
<protein>
    <submittedName>
        <fullName evidence="6">ADP-ribosylation factor-like protein 9</fullName>
    </submittedName>
</protein>
<dbReference type="PRINTS" id="PR00449">
    <property type="entry name" value="RASTRNSFRMNG"/>
</dbReference>
<keyword evidence="1 3" id="KW-0547">Nucleotide-binding</keyword>
<feature type="compositionally biased region" description="Acidic residues" evidence="5">
    <location>
        <begin position="42"/>
        <end position="63"/>
    </location>
</feature>
<dbReference type="Gene3D" id="3.40.50.300">
    <property type="entry name" value="P-loop containing nucleotide triphosphate hydrolases"/>
    <property type="match status" value="1"/>
</dbReference>
<evidence type="ECO:0000256" key="3">
    <source>
        <dbReference type="PIRSR" id="PIRSR606689-1"/>
    </source>
</evidence>
<dbReference type="SMART" id="SM00177">
    <property type="entry name" value="ARF"/>
    <property type="match status" value="1"/>
</dbReference>
<proteinExistence type="predicted"/>